<dbReference type="GO" id="GO:0031012">
    <property type="term" value="C:extracellular matrix"/>
    <property type="evidence" value="ECO:0007669"/>
    <property type="project" value="TreeGrafter"/>
</dbReference>
<protein>
    <submittedName>
        <fullName evidence="4">Uncharacterized protein</fullName>
    </submittedName>
</protein>
<dbReference type="Pfam" id="PF00379">
    <property type="entry name" value="Chitin_bind_4"/>
    <property type="match status" value="1"/>
</dbReference>
<dbReference type="GO" id="GO:0042302">
    <property type="term" value="F:structural constituent of cuticle"/>
    <property type="evidence" value="ECO:0007669"/>
    <property type="project" value="UniProtKB-UniRule"/>
</dbReference>
<dbReference type="EnsemblMetazoa" id="ACUA020823-RA">
    <property type="protein sequence ID" value="ACUA020823-PA"/>
    <property type="gene ID" value="ACUA020823"/>
</dbReference>
<dbReference type="GO" id="GO:0005615">
    <property type="term" value="C:extracellular space"/>
    <property type="evidence" value="ECO:0007669"/>
    <property type="project" value="TreeGrafter"/>
</dbReference>
<evidence type="ECO:0000313" key="4">
    <source>
        <dbReference type="EnsemblMetazoa" id="ACUA020823-PA"/>
    </source>
</evidence>
<dbReference type="PROSITE" id="PS51155">
    <property type="entry name" value="CHIT_BIND_RR_2"/>
    <property type="match status" value="1"/>
</dbReference>
<evidence type="ECO:0000256" key="3">
    <source>
        <dbReference type="SAM" id="Phobius"/>
    </source>
</evidence>
<keyword evidence="3" id="KW-0812">Transmembrane</keyword>
<reference evidence="5" key="1">
    <citation type="submission" date="2013-09" db="EMBL/GenBank/DDBJ databases">
        <title>The Genome Sequence of Anopheles culicifacies species A.</title>
        <authorList>
            <consortium name="The Broad Institute Genomics Platform"/>
            <person name="Neafsey D.E."/>
            <person name="Besansky N."/>
            <person name="Howell P."/>
            <person name="Walton C."/>
            <person name="Young S.K."/>
            <person name="Zeng Q."/>
            <person name="Gargeya S."/>
            <person name="Fitzgerald M."/>
            <person name="Haas B."/>
            <person name="Abouelleil A."/>
            <person name="Allen A.W."/>
            <person name="Alvarado L."/>
            <person name="Arachchi H.M."/>
            <person name="Berlin A.M."/>
            <person name="Chapman S.B."/>
            <person name="Gainer-Dewar J."/>
            <person name="Goldberg J."/>
            <person name="Griggs A."/>
            <person name="Gujja S."/>
            <person name="Hansen M."/>
            <person name="Howarth C."/>
            <person name="Imamovic A."/>
            <person name="Ireland A."/>
            <person name="Larimer J."/>
            <person name="McCowan C."/>
            <person name="Murphy C."/>
            <person name="Pearson M."/>
            <person name="Poon T.W."/>
            <person name="Priest M."/>
            <person name="Roberts A."/>
            <person name="Saif S."/>
            <person name="Shea T."/>
            <person name="Sisk P."/>
            <person name="Sykes S."/>
            <person name="Wortman J."/>
            <person name="Nusbaum C."/>
            <person name="Birren B."/>
        </authorList>
    </citation>
    <scope>NUCLEOTIDE SEQUENCE [LARGE SCALE GENOMIC DNA]</scope>
    <source>
        <strain evidence="5">A-37</strain>
    </source>
</reference>
<keyword evidence="5" id="KW-1185">Reference proteome</keyword>
<feature type="transmembrane region" description="Helical" evidence="3">
    <location>
        <begin position="6"/>
        <end position="29"/>
    </location>
</feature>
<feature type="transmembrane region" description="Helical" evidence="3">
    <location>
        <begin position="36"/>
        <end position="60"/>
    </location>
</feature>
<name>A0A182MKZ3_9DIPT</name>
<dbReference type="Proteomes" id="UP000075883">
    <property type="component" value="Unassembled WGS sequence"/>
</dbReference>
<dbReference type="VEuPathDB" id="VectorBase:ACUA020823"/>
<accession>A0A182MKZ3</accession>
<dbReference type="PANTHER" id="PTHR12236:SF46">
    <property type="entry name" value="CUTICULAR PROTEIN 30B-RELATED"/>
    <property type="match status" value="1"/>
</dbReference>
<dbReference type="InterPro" id="IPR031311">
    <property type="entry name" value="CHIT_BIND_RR_consensus"/>
</dbReference>
<dbReference type="EMBL" id="AXCM01011057">
    <property type="status" value="NOT_ANNOTATED_CDS"/>
    <property type="molecule type" value="Genomic_DNA"/>
</dbReference>
<proteinExistence type="predicted"/>
<sequence length="249" mass="27802">MDIASVVIMHIVVILVMRRSVVLFVVMVMHYIMLYIVVRTVCTLVLLTAAVVGAAVLPVVQHHHDDHGPAEYHFEYSVHDAHTGDIKQQHEERHGDKVTGQYSLIDPDGYRRVVDYTADKHTGFVANVHREPIKGVHVVESHKKVAIVPVVKLVKSIVLAPADHHIEPVNHCVLSDNVVTVTFFTLALDITGMVIVDGVFELVFGRSVRVFDMLDGYRKHCRAGSGHQSEQHAVLANVKRMIQLILALE</sequence>
<dbReference type="InterPro" id="IPR000618">
    <property type="entry name" value="Insect_cuticle"/>
</dbReference>
<dbReference type="PROSITE" id="PS00233">
    <property type="entry name" value="CHIT_BIND_RR_1"/>
    <property type="match status" value="1"/>
</dbReference>
<dbReference type="InterPro" id="IPR051217">
    <property type="entry name" value="Insect_Cuticle_Struc_Prot"/>
</dbReference>
<keyword evidence="3" id="KW-1133">Transmembrane helix</keyword>
<keyword evidence="3" id="KW-0472">Membrane</keyword>
<evidence type="ECO:0000256" key="2">
    <source>
        <dbReference type="PROSITE-ProRule" id="PRU00497"/>
    </source>
</evidence>
<dbReference type="AlphaFoldDB" id="A0A182MKZ3"/>
<dbReference type="STRING" id="139723.A0A182MKZ3"/>
<dbReference type="EMBL" id="AXCM01011058">
    <property type="status" value="NOT_ANNOTATED_CDS"/>
    <property type="molecule type" value="Genomic_DNA"/>
</dbReference>
<evidence type="ECO:0000256" key="1">
    <source>
        <dbReference type="ARBA" id="ARBA00022460"/>
    </source>
</evidence>
<keyword evidence="1 2" id="KW-0193">Cuticle</keyword>
<dbReference type="PANTHER" id="PTHR12236">
    <property type="entry name" value="STRUCTURAL CONTITUENT OF CUTICLE"/>
    <property type="match status" value="1"/>
</dbReference>
<dbReference type="PRINTS" id="PR00947">
    <property type="entry name" value="CUTICLE"/>
</dbReference>
<reference evidence="4" key="2">
    <citation type="submission" date="2020-05" db="UniProtKB">
        <authorList>
            <consortium name="EnsemblMetazoa"/>
        </authorList>
    </citation>
    <scope>IDENTIFICATION</scope>
    <source>
        <strain evidence="4">A-37</strain>
    </source>
</reference>
<evidence type="ECO:0000313" key="5">
    <source>
        <dbReference type="Proteomes" id="UP000075883"/>
    </source>
</evidence>
<organism evidence="4 5">
    <name type="scientific">Anopheles culicifacies</name>
    <dbReference type="NCBI Taxonomy" id="139723"/>
    <lineage>
        <taxon>Eukaryota</taxon>
        <taxon>Metazoa</taxon>
        <taxon>Ecdysozoa</taxon>
        <taxon>Arthropoda</taxon>
        <taxon>Hexapoda</taxon>
        <taxon>Insecta</taxon>
        <taxon>Pterygota</taxon>
        <taxon>Neoptera</taxon>
        <taxon>Endopterygota</taxon>
        <taxon>Diptera</taxon>
        <taxon>Nematocera</taxon>
        <taxon>Culicoidea</taxon>
        <taxon>Culicidae</taxon>
        <taxon>Anophelinae</taxon>
        <taxon>Anopheles</taxon>
        <taxon>culicifacies species complex</taxon>
    </lineage>
</organism>